<gene>
    <name evidence="4" type="primary">CCDC141</name>
    <name evidence="4" type="ORF">EYF80_020207</name>
</gene>
<feature type="compositionally biased region" description="Basic and acidic residues" evidence="2">
    <location>
        <begin position="395"/>
        <end position="433"/>
    </location>
</feature>
<dbReference type="OrthoDB" id="9333799at2759"/>
<feature type="region of interest" description="Disordered" evidence="2">
    <location>
        <begin position="1"/>
        <end position="29"/>
    </location>
</feature>
<feature type="compositionally biased region" description="Basic and acidic residues" evidence="2">
    <location>
        <begin position="279"/>
        <end position="324"/>
    </location>
</feature>
<feature type="region of interest" description="Disordered" evidence="2">
    <location>
        <begin position="215"/>
        <end position="351"/>
    </location>
</feature>
<reference evidence="4 5" key="1">
    <citation type="submission" date="2019-03" db="EMBL/GenBank/DDBJ databases">
        <title>First draft genome of Liparis tanakae, snailfish: a comprehensive survey of snailfish specific genes.</title>
        <authorList>
            <person name="Kim W."/>
            <person name="Song I."/>
            <person name="Jeong J.-H."/>
            <person name="Kim D."/>
            <person name="Kim S."/>
            <person name="Ryu S."/>
            <person name="Song J.Y."/>
            <person name="Lee S.K."/>
        </authorList>
    </citation>
    <scope>NUCLEOTIDE SEQUENCE [LARGE SCALE GENOMIC DNA]</scope>
    <source>
        <tissue evidence="4">Muscle</tissue>
    </source>
</reference>
<feature type="region of interest" description="Disordered" evidence="2">
    <location>
        <begin position="1444"/>
        <end position="1506"/>
    </location>
</feature>
<dbReference type="Proteomes" id="UP000314294">
    <property type="component" value="Unassembled WGS sequence"/>
</dbReference>
<dbReference type="InterPro" id="IPR013098">
    <property type="entry name" value="Ig_I-set"/>
</dbReference>
<feature type="compositionally biased region" description="Basic and acidic residues" evidence="2">
    <location>
        <begin position="1209"/>
        <end position="1241"/>
    </location>
</feature>
<comment type="caution">
    <text evidence="4">The sequence shown here is derived from an EMBL/GenBank/DDBJ whole genome shotgun (WGS) entry which is preliminary data.</text>
</comment>
<feature type="region of interest" description="Disordered" evidence="2">
    <location>
        <begin position="1366"/>
        <end position="1405"/>
    </location>
</feature>
<evidence type="ECO:0000313" key="4">
    <source>
        <dbReference type="EMBL" id="TNN69562.1"/>
    </source>
</evidence>
<feature type="coiled-coil region" evidence="1">
    <location>
        <begin position="1001"/>
        <end position="1066"/>
    </location>
</feature>
<feature type="compositionally biased region" description="Polar residues" evidence="2">
    <location>
        <begin position="1390"/>
        <end position="1405"/>
    </location>
</feature>
<proteinExistence type="predicted"/>
<feature type="coiled-coil region" evidence="1">
    <location>
        <begin position="160"/>
        <end position="187"/>
    </location>
</feature>
<dbReference type="Gene3D" id="2.60.40.10">
    <property type="entry name" value="Immunoglobulins"/>
    <property type="match status" value="1"/>
</dbReference>
<evidence type="ECO:0000259" key="3">
    <source>
        <dbReference type="Pfam" id="PF07679"/>
    </source>
</evidence>
<feature type="coiled-coil region" evidence="1">
    <location>
        <begin position="677"/>
        <end position="708"/>
    </location>
</feature>
<feature type="region of interest" description="Disordered" evidence="2">
    <location>
        <begin position="600"/>
        <end position="648"/>
    </location>
</feature>
<sequence>MFSVFCRRPKNKDRPAGSTRTSTGTRKHEGEVLAVVEKRQQTEPMVKRRRWRDEGAMEHKKTKKQEEEREVHKAMVASLTEGWSLLLRLLHRRQEVLRLAADFYRRAAELLTSSCFLLQKLRRLQRTEDLQRRGGALQEEEQEEQQEEQLWSSQSSGGAARRLEELVEALQDRRRTADQAARLLLQERKNCIMGRGEDPQDWKILDQDLLSGSTSAENVDLESESRTQHTTDLQPGSRSDVRPGSRSDVRPGSRSDVRPGSRSDVRPGSRSDVNPGSRSDVRPGSRSDVRPGSRSDVRPGSRPDVRPGSRSDLKSDSKSEETRYLEPGSQAGQTQGSRSDVRPGSRLDLQPGFRLVESRMFKSESRLDLKSGSEPEVTINLKSGLKTNLMVDSGSDLKSDSRSEETRDLKTGYRLDQRPESVKPESRSEETRGDLQSGSRVDKTPGSGSDLQSGSGSDLQMGSGSDLQPGSGSDLQPGSGSDLQPGSGSEETRKQQFGSSVQAAVQQCMLGKETAGGEGHAQQPLPTNRRLQLLSSCEGLEVKVSSWLQQSSSLLSSSSEAGRQLSEAEHTLNTHLQLSAQAESAGQDVESMNQILDQIRSQAPRETDRQLSPLKALTEKLKRGGPSGETRTGLGPPSADPTGPQSPELSGRVNLVLIELQVLNKRIDSNLELLQPFVSFLRTAEQVQKEMEELKEVYGNRLQEEEEEEDGSFWKKKQQLDACWQETLQKVSNCQELGDHYAQTVSTAPGELNRLSLMSVVQQTVERLGRIKQEVNELRSQLQVQFQLEVEYCREYQKRLLKTRHDLNCVSEMLDSCTLIDLGSALQTSRLLEHFSKARPHFTRLDTEVEFVVKTWETLSVVQDRLEVEESTGVKETDLSELLKLQEGVKKKIRQCEWILDLSSSFHLTDQQLEALLQSDPVTRSTGSASTGSSGPSDADQSLREKQIQNLFETASTLRTDICSAITHSLRDSFKELKKRFSNLRFNFLKRNDRTRNTKAARNQLQQVDLYEEKLQVLSKRLQGLAARLGSEVKDGGVAREAEDAVNELQRQMGEFERSVNEHQKTLEMTCRLHQAMEEYHFWCADASATIARVGKFSSECRSTEAVSVLYQQFEKFVWPTVPQQEERISQISELAVRLHGVEEGRRYTEKTVSKHAEMLEAIRELSDGLMQLENKLKLESLNQENKEEEIQEEEEKERKMKENRKMKKEQTGKEADMYELKETGHTPELTTEHDGKEVPVKRQSAANRKPPLQKSRSQEADRLTDSRQQSHSEKLTSSYRAADSFSLSCYPVERRDASAENLSEAQLQQQEVMSDDSLSNDEYDCASPDDISLPPLAETPESNMVQSDVEEGLCFSSHSVHISHSSHQFEHSGTGTAPGAFRQQRESSRTQSCPTPPTSWHSSTRFKAESSTFVQSPLTVPAKSLLTSTLCSILQTGKTSTANATQSNDLSLGFHEPGFPSGSHPAQESNPPDRCSNKDHDVAEKRSPSHNEPLLEEEHHSQMSPGIQGKITQHVASEGETSPQTDPIAQVAELNHSTTLPQSSCCPQPFDGPDRDLHKDNTPSQGTEFLNCRPTFPQNVPDSDGDLHQGMHFSRTSKETSTVSKPQREVLTDSSTVTQKILFFQSSPLDSHCPSFQRETLPQIDPIPQPLTDPFLHKDRTLGLLKSCTPCLPSTPTLPQDGNVAQSTLDSGSGLDQDVSTSQNSKETSSFFTPQSSSLTTATTVKQTVVCQTSLPNSHCTLTQTSINLRSQPESPFSQSSGGVPEVAVLRETNSISDASVSGSNRVSNQTVYSFNESLSSSCTQQCVHDPGMTPSSPTKPAAPPSPEPQTQALALQANPHVTPLSSPPHLLTLDQDPNLCQPMTIREEIRLTPQIQGPPFPAPPHAASLSMGKSSKLGPPCFTRPLSRATVMEGSPVTLEVEVTGDPEPRLTWWVAYNQLHNNTQAL</sequence>
<evidence type="ECO:0000313" key="5">
    <source>
        <dbReference type="Proteomes" id="UP000314294"/>
    </source>
</evidence>
<feature type="compositionally biased region" description="Basic and acidic residues" evidence="2">
    <location>
        <begin position="239"/>
        <end position="269"/>
    </location>
</feature>
<feature type="compositionally biased region" description="Polar residues" evidence="2">
    <location>
        <begin position="1699"/>
        <end position="1718"/>
    </location>
</feature>
<evidence type="ECO:0000256" key="2">
    <source>
        <dbReference type="SAM" id="MobiDB-lite"/>
    </source>
</evidence>
<feature type="region of interest" description="Disordered" evidence="2">
    <location>
        <begin position="919"/>
        <end position="942"/>
    </location>
</feature>
<protein>
    <submittedName>
        <fullName evidence="4">Coiled-coil domain-containing protein 141</fullName>
    </submittedName>
</protein>
<keyword evidence="5" id="KW-1185">Reference proteome</keyword>
<feature type="compositionally biased region" description="Polar residues" evidence="2">
    <location>
        <begin position="462"/>
        <end position="503"/>
    </location>
</feature>
<feature type="compositionally biased region" description="Acidic residues" evidence="2">
    <location>
        <begin position="138"/>
        <end position="147"/>
    </location>
</feature>
<feature type="compositionally biased region" description="Low complexity" evidence="2">
    <location>
        <begin position="923"/>
        <end position="937"/>
    </location>
</feature>
<dbReference type="InterPro" id="IPR036179">
    <property type="entry name" value="Ig-like_dom_sf"/>
</dbReference>
<organism evidence="4 5">
    <name type="scientific">Liparis tanakae</name>
    <name type="common">Tanaka's snailfish</name>
    <dbReference type="NCBI Taxonomy" id="230148"/>
    <lineage>
        <taxon>Eukaryota</taxon>
        <taxon>Metazoa</taxon>
        <taxon>Chordata</taxon>
        <taxon>Craniata</taxon>
        <taxon>Vertebrata</taxon>
        <taxon>Euteleostomi</taxon>
        <taxon>Actinopterygii</taxon>
        <taxon>Neopterygii</taxon>
        <taxon>Teleostei</taxon>
        <taxon>Neoteleostei</taxon>
        <taxon>Acanthomorphata</taxon>
        <taxon>Eupercaria</taxon>
        <taxon>Perciformes</taxon>
        <taxon>Cottioidei</taxon>
        <taxon>Cottales</taxon>
        <taxon>Liparidae</taxon>
        <taxon>Liparis</taxon>
    </lineage>
</organism>
<dbReference type="Gene3D" id="1.20.58.60">
    <property type="match status" value="1"/>
</dbReference>
<feature type="region of interest" description="Disordered" evidence="2">
    <location>
        <begin position="1882"/>
        <end position="1901"/>
    </location>
</feature>
<feature type="region of interest" description="Disordered" evidence="2">
    <location>
        <begin position="508"/>
        <end position="527"/>
    </location>
</feature>
<feature type="compositionally biased region" description="Low complexity" evidence="2">
    <location>
        <begin position="446"/>
        <end position="460"/>
    </location>
</feature>
<feature type="compositionally biased region" description="Acidic residues" evidence="2">
    <location>
        <begin position="1187"/>
        <end position="1196"/>
    </location>
</feature>
<feature type="region of interest" description="Disordered" evidence="2">
    <location>
        <begin position="1184"/>
        <end position="1279"/>
    </location>
</feature>
<feature type="compositionally biased region" description="Basic and acidic residues" evidence="2">
    <location>
        <begin position="1257"/>
        <end position="1275"/>
    </location>
</feature>
<keyword evidence="1" id="KW-0175">Coiled coil</keyword>
<feature type="domain" description="Immunoglobulin I-set" evidence="3">
    <location>
        <begin position="1902"/>
        <end position="1944"/>
    </location>
</feature>
<feature type="compositionally biased region" description="Basic and acidic residues" evidence="2">
    <location>
        <begin position="1476"/>
        <end position="1490"/>
    </location>
</feature>
<dbReference type="Pfam" id="PF07679">
    <property type="entry name" value="I-set"/>
    <property type="match status" value="1"/>
</dbReference>
<evidence type="ECO:0000256" key="1">
    <source>
        <dbReference type="SAM" id="Coils"/>
    </source>
</evidence>
<dbReference type="InterPro" id="IPR013783">
    <property type="entry name" value="Ig-like_fold"/>
</dbReference>
<accession>A0A4Z2HXB3</accession>
<feature type="region of interest" description="Disordered" evidence="2">
    <location>
        <begin position="134"/>
        <end position="157"/>
    </location>
</feature>
<feature type="region of interest" description="Disordered" evidence="2">
    <location>
        <begin position="1805"/>
        <end position="1832"/>
    </location>
</feature>
<dbReference type="SUPFAM" id="SSF48726">
    <property type="entry name" value="Immunoglobulin"/>
    <property type="match status" value="1"/>
</dbReference>
<dbReference type="EMBL" id="SRLO01000174">
    <property type="protein sequence ID" value="TNN69562.1"/>
    <property type="molecule type" value="Genomic_DNA"/>
</dbReference>
<feature type="region of interest" description="Disordered" evidence="2">
    <location>
        <begin position="390"/>
        <end position="503"/>
    </location>
</feature>
<name>A0A4Z2HXB3_9TELE</name>
<feature type="region of interest" description="Disordered" evidence="2">
    <location>
        <begin position="1676"/>
        <end position="1718"/>
    </location>
</feature>